<dbReference type="Pfam" id="PF04379">
    <property type="entry name" value="DUF525"/>
    <property type="match status" value="1"/>
</dbReference>
<dbReference type="PANTHER" id="PTHR14289:SF16">
    <property type="entry name" value="POLYMERASE DELTA-INTERACTING PROTEIN 2"/>
    <property type="match status" value="1"/>
</dbReference>
<name>A0ABT6Q701_9PROT</name>
<gene>
    <name evidence="2" type="ORF">QJV33_05115</name>
</gene>
<dbReference type="InterPro" id="IPR036767">
    <property type="entry name" value="ApaG_sf"/>
</dbReference>
<evidence type="ECO:0000259" key="1">
    <source>
        <dbReference type="PROSITE" id="PS51087"/>
    </source>
</evidence>
<dbReference type="EMBL" id="JASBAN010000001">
    <property type="protein sequence ID" value="MDI2112667.1"/>
    <property type="molecule type" value="Genomic_DNA"/>
</dbReference>
<dbReference type="PANTHER" id="PTHR14289">
    <property type="entry name" value="F-BOX ONLY PROTEIN 3"/>
    <property type="match status" value="1"/>
</dbReference>
<accession>A0ABT6Q701</accession>
<dbReference type="Gene3D" id="2.60.40.1470">
    <property type="entry name" value="ApaG domain"/>
    <property type="match status" value="1"/>
</dbReference>
<dbReference type="Proteomes" id="UP001431775">
    <property type="component" value="Unassembled WGS sequence"/>
</dbReference>
<comment type="caution">
    <text evidence="2">The sequence shown here is derived from an EMBL/GenBank/DDBJ whole genome shotgun (WGS) entry which is preliminary data.</text>
</comment>
<evidence type="ECO:0000313" key="2">
    <source>
        <dbReference type="EMBL" id="MDI2112667.1"/>
    </source>
</evidence>
<protein>
    <submittedName>
        <fullName evidence="2">ApaG domain</fullName>
    </submittedName>
</protein>
<dbReference type="RefSeq" id="WP_281462301.1">
    <property type="nucleotide sequence ID" value="NZ_JASBAN010000001.1"/>
</dbReference>
<evidence type="ECO:0000313" key="3">
    <source>
        <dbReference type="Proteomes" id="UP001431775"/>
    </source>
</evidence>
<dbReference type="PROSITE" id="PS51087">
    <property type="entry name" value="APAG"/>
    <property type="match status" value="1"/>
</dbReference>
<keyword evidence="3" id="KW-1185">Reference proteome</keyword>
<dbReference type="SUPFAM" id="SSF110069">
    <property type="entry name" value="ApaG-like"/>
    <property type="match status" value="1"/>
</dbReference>
<sequence>MHYNIPPLLFSPIARTDKKQYQDLIQNPYVFKAKLHQIHIAIYPFWLEEYSFPRKNIYSWGYHVRIENHCLNPIHILRKNWNIIQSNNHVKTINTPIIADNNALLNVGEACDYTACITLDTPSNIIKGYSLFPKRQSQQSISIFLLLRSIIHMNYFPLTKDEIL</sequence>
<organism evidence="2 3">
    <name type="scientific">Commensalibacter nepenthis</name>
    <dbReference type="NCBI Taxonomy" id="3043872"/>
    <lineage>
        <taxon>Bacteria</taxon>
        <taxon>Pseudomonadati</taxon>
        <taxon>Pseudomonadota</taxon>
        <taxon>Alphaproteobacteria</taxon>
        <taxon>Acetobacterales</taxon>
        <taxon>Acetobacteraceae</taxon>
    </lineage>
</organism>
<dbReference type="InterPro" id="IPR007474">
    <property type="entry name" value="ApaG_domain"/>
</dbReference>
<feature type="domain" description="ApaG" evidence="1">
    <location>
        <begin position="32"/>
        <end position="164"/>
    </location>
</feature>
<proteinExistence type="predicted"/>
<reference evidence="2" key="1">
    <citation type="submission" date="2023-05" db="EMBL/GenBank/DDBJ databases">
        <title>Whole genome sequence of Commensalibacter sp.</title>
        <authorList>
            <person name="Charoenyingcharoen P."/>
            <person name="Yukphan P."/>
        </authorList>
    </citation>
    <scope>NUCLEOTIDE SEQUENCE</scope>
    <source>
        <strain evidence="2">TBRC 10068</strain>
    </source>
</reference>